<evidence type="ECO:0000256" key="3">
    <source>
        <dbReference type="SAM" id="MobiDB-lite"/>
    </source>
</evidence>
<dbReference type="Gene3D" id="2.30.30.40">
    <property type="entry name" value="SH3 Domains"/>
    <property type="match status" value="1"/>
</dbReference>
<dbReference type="InterPro" id="IPR001452">
    <property type="entry name" value="SH3_domain"/>
</dbReference>
<dbReference type="PANTHER" id="PTHR47775">
    <property type="entry name" value="BUD SITE SELECTION PROTEIN 14"/>
    <property type="match status" value="1"/>
</dbReference>
<proteinExistence type="predicted"/>
<dbReference type="GO" id="GO:0008104">
    <property type="term" value="P:intracellular protein localization"/>
    <property type="evidence" value="ECO:0007669"/>
    <property type="project" value="TreeGrafter"/>
</dbReference>
<comment type="caution">
    <text evidence="5">The sequence shown here is derived from an EMBL/GenBank/DDBJ whole genome shotgun (WGS) entry which is preliminary data.</text>
</comment>
<evidence type="ECO:0000256" key="1">
    <source>
        <dbReference type="ARBA" id="ARBA00022443"/>
    </source>
</evidence>
<evidence type="ECO:0000313" key="5">
    <source>
        <dbReference type="EMBL" id="GMM46291.1"/>
    </source>
</evidence>
<feature type="region of interest" description="Disordered" evidence="3">
    <location>
        <begin position="321"/>
        <end position="348"/>
    </location>
</feature>
<dbReference type="InterPro" id="IPR036028">
    <property type="entry name" value="SH3-like_dom_sf"/>
</dbReference>
<dbReference type="GO" id="GO:0051286">
    <property type="term" value="C:cell tip"/>
    <property type="evidence" value="ECO:0007669"/>
    <property type="project" value="TreeGrafter"/>
</dbReference>
<feature type="compositionally biased region" description="Acidic residues" evidence="3">
    <location>
        <begin position="325"/>
        <end position="336"/>
    </location>
</feature>
<dbReference type="GO" id="GO:0030950">
    <property type="term" value="P:establishment or maintenance of actin cytoskeleton polarity"/>
    <property type="evidence" value="ECO:0007669"/>
    <property type="project" value="TreeGrafter"/>
</dbReference>
<dbReference type="Proteomes" id="UP001378960">
    <property type="component" value="Unassembled WGS sequence"/>
</dbReference>
<feature type="compositionally biased region" description="Low complexity" evidence="3">
    <location>
        <begin position="386"/>
        <end position="402"/>
    </location>
</feature>
<keyword evidence="6" id="KW-1185">Reference proteome</keyword>
<dbReference type="PROSITE" id="PS50002">
    <property type="entry name" value="SH3"/>
    <property type="match status" value="1"/>
</dbReference>
<feature type="region of interest" description="Disordered" evidence="3">
    <location>
        <begin position="18"/>
        <end position="42"/>
    </location>
</feature>
<sequence>MTRKELLRLSAEINNKGFDTVSGSGVDSGSREYDDNDNDHEHDEFDDFTLHNLRDLGPIKKLGGLSALSESSGSSASTVVHNPEFHNNNEIENNIDVIGLQNIVTIDEDIIRKREITLNDNNDKIDDPIELIERPSSPPREIDPTKLYALYDFSGPDPSHLSLNRDDAVHLLNDTDVYWWLVRKDNNGIVGFAPAEILETYGERLARLNCWKNEILERGNINELENYELELFNKFVNENDSIEVERKGSFKRPFLTKKSVSFAEEDVNNDIMNISHSENKNENENDGHDHINLNSDEDCDDFSILRNYENFASDEEQEIDHSIDDESNDNNDDNNTDDNKTISKNKSIPLSVPKRRNMFIKDLDTYDGSTIGSGSVDNNSMISEHNNQNTTLNSSNNSLKNENISKSESDKSIPILTPATSTSTIPQRLESLQMLDDLLDMYPEFITLDEGFVPEQEEQVIATDSNINTNTTNTTTSSPLLLHPRTASIFDPVMSHVQQLDSLINELVE</sequence>
<dbReference type="AlphaFoldDB" id="A0AAV5R456"/>
<accession>A0AAV5R456</accession>
<feature type="region of interest" description="Disordered" evidence="3">
    <location>
        <begin position="381"/>
        <end position="418"/>
    </location>
</feature>
<name>A0AAV5R456_PICKL</name>
<dbReference type="GO" id="GO:0015630">
    <property type="term" value="C:microtubule cytoskeleton"/>
    <property type="evidence" value="ECO:0007669"/>
    <property type="project" value="TreeGrafter"/>
</dbReference>
<reference evidence="5 6" key="1">
    <citation type="journal article" date="2023" name="Elife">
        <title>Identification of key yeast species and microbe-microbe interactions impacting larval growth of Drosophila in the wild.</title>
        <authorList>
            <person name="Mure A."/>
            <person name="Sugiura Y."/>
            <person name="Maeda R."/>
            <person name="Honda K."/>
            <person name="Sakurai N."/>
            <person name="Takahashi Y."/>
            <person name="Watada M."/>
            <person name="Katoh T."/>
            <person name="Gotoh A."/>
            <person name="Gotoh Y."/>
            <person name="Taniguchi I."/>
            <person name="Nakamura K."/>
            <person name="Hayashi T."/>
            <person name="Katayama T."/>
            <person name="Uemura T."/>
            <person name="Hattori Y."/>
        </authorList>
    </citation>
    <scope>NUCLEOTIDE SEQUENCE [LARGE SCALE GENOMIC DNA]</scope>
    <source>
        <strain evidence="5 6">PK-24</strain>
    </source>
</reference>
<dbReference type="SUPFAM" id="SSF50044">
    <property type="entry name" value="SH3-domain"/>
    <property type="match status" value="1"/>
</dbReference>
<feature type="compositionally biased region" description="Low complexity" evidence="3">
    <location>
        <begin position="18"/>
        <end position="28"/>
    </location>
</feature>
<dbReference type="EMBL" id="BTGB01000003">
    <property type="protein sequence ID" value="GMM46291.1"/>
    <property type="molecule type" value="Genomic_DNA"/>
</dbReference>
<protein>
    <submittedName>
        <fullName evidence="5">Protein phosphatase regulator</fullName>
    </submittedName>
</protein>
<evidence type="ECO:0000313" key="6">
    <source>
        <dbReference type="Proteomes" id="UP001378960"/>
    </source>
</evidence>
<dbReference type="SMART" id="SM00326">
    <property type="entry name" value="SH3"/>
    <property type="match status" value="1"/>
</dbReference>
<feature type="domain" description="SH3" evidence="4">
    <location>
        <begin position="142"/>
        <end position="203"/>
    </location>
</feature>
<organism evidence="5 6">
    <name type="scientific">Pichia kluyveri</name>
    <name type="common">Yeast</name>
    <dbReference type="NCBI Taxonomy" id="36015"/>
    <lineage>
        <taxon>Eukaryota</taxon>
        <taxon>Fungi</taxon>
        <taxon>Dikarya</taxon>
        <taxon>Ascomycota</taxon>
        <taxon>Saccharomycotina</taxon>
        <taxon>Pichiomycetes</taxon>
        <taxon>Pichiales</taxon>
        <taxon>Pichiaceae</taxon>
        <taxon>Pichia</taxon>
    </lineage>
</organism>
<keyword evidence="1 2" id="KW-0728">SH3 domain</keyword>
<evidence type="ECO:0000256" key="2">
    <source>
        <dbReference type="PROSITE-ProRule" id="PRU00192"/>
    </source>
</evidence>
<gene>
    <name evidence="5" type="ORF">DAPK24_028660</name>
</gene>
<dbReference type="InterPro" id="IPR053039">
    <property type="entry name" value="Polarity_Bud-Selection_Reg"/>
</dbReference>
<dbReference type="Pfam" id="PF00018">
    <property type="entry name" value="SH3_1"/>
    <property type="match status" value="1"/>
</dbReference>
<evidence type="ECO:0000259" key="4">
    <source>
        <dbReference type="PROSITE" id="PS50002"/>
    </source>
</evidence>
<dbReference type="PANTHER" id="PTHR47775:SF1">
    <property type="entry name" value="BUD SITE SELECTION PROTEIN 14"/>
    <property type="match status" value="1"/>
</dbReference>
<feature type="compositionally biased region" description="Basic and acidic residues" evidence="3">
    <location>
        <begin position="29"/>
        <end position="42"/>
    </location>
</feature>